<dbReference type="PANTHER" id="PTHR30290">
    <property type="entry name" value="PERIPLASMIC BINDING COMPONENT OF ABC TRANSPORTER"/>
    <property type="match status" value="1"/>
</dbReference>
<keyword evidence="4" id="KW-1185">Reference proteome</keyword>
<dbReference type="RefSeq" id="WP_100497290.1">
    <property type="nucleotide sequence ID" value="NZ_PGLQ01000014.1"/>
</dbReference>
<dbReference type="Gene3D" id="3.90.76.10">
    <property type="entry name" value="Dipeptide-binding Protein, Domain 1"/>
    <property type="match status" value="1"/>
</dbReference>
<organism evidence="3 4">
    <name type="scientific">Bifidobacterium scaligerum</name>
    <dbReference type="NCBI Taxonomy" id="2052656"/>
    <lineage>
        <taxon>Bacteria</taxon>
        <taxon>Bacillati</taxon>
        <taxon>Actinomycetota</taxon>
        <taxon>Actinomycetes</taxon>
        <taxon>Bifidobacteriales</taxon>
        <taxon>Bifidobacteriaceae</taxon>
        <taxon>Bifidobacterium</taxon>
    </lineage>
</organism>
<protein>
    <submittedName>
        <fullName evidence="3">ABC transporter substrate-binding protein</fullName>
    </submittedName>
</protein>
<dbReference type="Gene3D" id="3.10.105.10">
    <property type="entry name" value="Dipeptide-binding Protein, Domain 3"/>
    <property type="match status" value="1"/>
</dbReference>
<dbReference type="PIRSF" id="PIRSF002741">
    <property type="entry name" value="MppA"/>
    <property type="match status" value="1"/>
</dbReference>
<dbReference type="GO" id="GO:1904680">
    <property type="term" value="F:peptide transmembrane transporter activity"/>
    <property type="evidence" value="ECO:0007669"/>
    <property type="project" value="TreeGrafter"/>
</dbReference>
<feature type="chain" id="PRO_5039302166" evidence="1">
    <location>
        <begin position="22"/>
        <end position="525"/>
    </location>
</feature>
<dbReference type="PANTHER" id="PTHR30290:SF83">
    <property type="entry name" value="ABC TRANSPORTER SUBSTRATE-BINDING PROTEIN"/>
    <property type="match status" value="1"/>
</dbReference>
<feature type="signal peptide" evidence="1">
    <location>
        <begin position="1"/>
        <end position="21"/>
    </location>
</feature>
<name>A0A2M9HN69_9BIFI</name>
<keyword evidence="1" id="KW-0732">Signal</keyword>
<dbReference type="InterPro" id="IPR000914">
    <property type="entry name" value="SBP_5_dom"/>
</dbReference>
<accession>A0A2M9HN69</accession>
<proteinExistence type="predicted"/>
<evidence type="ECO:0000259" key="2">
    <source>
        <dbReference type="Pfam" id="PF00496"/>
    </source>
</evidence>
<dbReference type="GO" id="GO:0042597">
    <property type="term" value="C:periplasmic space"/>
    <property type="evidence" value="ECO:0007669"/>
    <property type="project" value="UniProtKB-ARBA"/>
</dbReference>
<evidence type="ECO:0000313" key="3">
    <source>
        <dbReference type="EMBL" id="PJM78229.1"/>
    </source>
</evidence>
<dbReference type="PROSITE" id="PS51257">
    <property type="entry name" value="PROKAR_LIPOPROTEIN"/>
    <property type="match status" value="1"/>
</dbReference>
<feature type="domain" description="Solute-binding protein family 5" evidence="2">
    <location>
        <begin position="86"/>
        <end position="445"/>
    </location>
</feature>
<evidence type="ECO:0000313" key="4">
    <source>
        <dbReference type="Proteomes" id="UP000228755"/>
    </source>
</evidence>
<dbReference type="AlphaFoldDB" id="A0A2M9HN69"/>
<dbReference type="InterPro" id="IPR030678">
    <property type="entry name" value="Peptide/Ni-bd"/>
</dbReference>
<reference evidence="3 4" key="1">
    <citation type="submission" date="2017-11" db="EMBL/GenBank/DDBJ databases">
        <title>Draft genome sequences of strains TRE 1, TRE D, TRE H and TRI 7, isolated from tamarins, belonging to four potential novel Bifidobacterium species.</title>
        <authorList>
            <person name="Mattarelli P."/>
            <person name="Modesto M."/>
            <person name="Bonetti A."/>
            <person name="Puglisi E."/>
            <person name="Morelli L."/>
        </authorList>
    </citation>
    <scope>NUCLEOTIDE SEQUENCE [LARGE SCALE GENOMIC DNA]</scope>
    <source>
        <strain evidence="4">TRED</strain>
    </source>
</reference>
<dbReference type="Pfam" id="PF00496">
    <property type="entry name" value="SBP_bac_5"/>
    <property type="match status" value="1"/>
</dbReference>
<dbReference type="OrthoDB" id="9796817at2"/>
<dbReference type="EMBL" id="PGLQ01000014">
    <property type="protein sequence ID" value="PJM78229.1"/>
    <property type="molecule type" value="Genomic_DNA"/>
</dbReference>
<dbReference type="SUPFAM" id="SSF53850">
    <property type="entry name" value="Periplasmic binding protein-like II"/>
    <property type="match status" value="1"/>
</dbReference>
<gene>
    <name evidence="3" type="ORF">CUU80_10520</name>
</gene>
<comment type="caution">
    <text evidence="3">The sequence shown here is derived from an EMBL/GenBank/DDBJ whole genome shotgun (WGS) entry which is preliminary data.</text>
</comment>
<evidence type="ECO:0000256" key="1">
    <source>
        <dbReference type="SAM" id="SignalP"/>
    </source>
</evidence>
<sequence>MKKNMLTKAVIGICVAVLSLAGCGSGGSAANQGQVLNIGSQMSSFPSLDTGAITSAGYEGQRLIGNLVYEGLTKRDISNPDAAAGVAPALAESWSVSDSGLEYTMKLRKGVTFHDGDKWNSDALIYNINRYTKPDDPNYDKTLLTYYTVLTYVDHVEKVDDYTVKFVLKEPFAFFLADLYNVYFASPKSLKEHGSKGQASHPVGTGPFVFDSLQANQSITFSKNNKYWGTVPKLDKIVVQLIPDASARTAALRSGRVDWIEGAQPDDLASLKQAGFVVTQNAFDWEWSWQLYTSEDGPLANKKVRQALNYAIDREAICKDLLHGTAQPATQFFAPASLYYDKSDDTYTYDLNKAKQLLQEAGYPNGFEMKVGYITAGSGAMQPKAMNEALQAQLAKVGVKVTFDPVDFSTMYGKLAEGNTGWDAANQAFSLEQPSSWSWSMGSKEEGGYFDYRNEQFDELWKKALVTTDDKERASLLTQAGRVATDDAPWLFVCHDTAPRAMSARVKGFVQPKSWWIEFNDVYIE</sequence>
<dbReference type="Gene3D" id="3.40.190.10">
    <property type="entry name" value="Periplasmic binding protein-like II"/>
    <property type="match status" value="1"/>
</dbReference>
<dbReference type="InterPro" id="IPR039424">
    <property type="entry name" value="SBP_5"/>
</dbReference>
<dbReference type="GO" id="GO:0043190">
    <property type="term" value="C:ATP-binding cassette (ABC) transporter complex"/>
    <property type="evidence" value="ECO:0007669"/>
    <property type="project" value="InterPro"/>
</dbReference>
<dbReference type="Proteomes" id="UP000228755">
    <property type="component" value="Unassembled WGS sequence"/>
</dbReference>
<dbReference type="GO" id="GO:0015833">
    <property type="term" value="P:peptide transport"/>
    <property type="evidence" value="ECO:0007669"/>
    <property type="project" value="TreeGrafter"/>
</dbReference>